<dbReference type="InterPro" id="IPR011049">
    <property type="entry name" value="Serralysin-like_metalloprot_C"/>
</dbReference>
<proteinExistence type="predicted"/>
<dbReference type="InterPro" id="IPR001343">
    <property type="entry name" value="Hemolysn_Ca-bd"/>
</dbReference>
<keyword evidence="4" id="KW-1185">Reference proteome</keyword>
<accession>A0ABX6GT45</accession>
<dbReference type="Pfam" id="PF03009">
    <property type="entry name" value="GDPD"/>
    <property type="match status" value="1"/>
</dbReference>
<dbReference type="PANTHER" id="PTHR46211">
    <property type="entry name" value="GLYCEROPHOSPHORYL DIESTER PHOSPHODIESTERASE"/>
    <property type="match status" value="1"/>
</dbReference>
<dbReference type="RefSeq" id="WP_160031056.1">
    <property type="nucleotide sequence ID" value="NZ_CP041764.1"/>
</dbReference>
<dbReference type="PROSITE" id="PS51704">
    <property type="entry name" value="GP_PDE"/>
    <property type="match status" value="1"/>
</dbReference>
<reference evidence="3 4" key="1">
    <citation type="submission" date="2019-07" db="EMBL/GenBank/DDBJ databases">
        <title>Serratia dokdonensis sp. nov., an elicitor of systemic resistance in Nicotiana Tabacum.</title>
        <authorList>
            <person name="Son J.-S."/>
            <person name="Hwang Y.-J."/>
            <person name="Lee S.-Y."/>
            <person name="Ghim S.-Y."/>
        </authorList>
    </citation>
    <scope>NUCLEOTIDE SEQUENCE [LARGE SCALE GENOMIC DNA]</scope>
    <source>
        <strain evidence="3 4">KUDC3025</strain>
    </source>
</reference>
<feature type="domain" description="GP-PDE" evidence="2">
    <location>
        <begin position="2"/>
        <end position="270"/>
    </location>
</feature>
<evidence type="ECO:0000313" key="4">
    <source>
        <dbReference type="Proteomes" id="UP000430368"/>
    </source>
</evidence>
<name>A0ABX6GT45_9GAMM</name>
<protein>
    <recommendedName>
        <fullName evidence="2">GP-PDE domain-containing protein</fullName>
    </recommendedName>
</protein>
<dbReference type="InterPro" id="IPR017946">
    <property type="entry name" value="PLC-like_Pdiesterase_TIM-brl"/>
</dbReference>
<dbReference type="PANTHER" id="PTHR46211:SF14">
    <property type="entry name" value="GLYCEROPHOSPHODIESTER PHOSPHODIESTERASE"/>
    <property type="match status" value="1"/>
</dbReference>
<dbReference type="SUPFAM" id="SSF51695">
    <property type="entry name" value="PLC-like phosphodiesterases"/>
    <property type="match status" value="1"/>
</dbReference>
<evidence type="ECO:0000259" key="2">
    <source>
        <dbReference type="PROSITE" id="PS51704"/>
    </source>
</evidence>
<dbReference type="Gene3D" id="3.20.20.190">
    <property type="entry name" value="Phosphatidylinositol (PI) phosphodiesterase"/>
    <property type="match status" value="2"/>
</dbReference>
<sequence>MTELLAHRGTTKNSDGERVNEHTLAAYSASIDFGADYVEPDLYVTKDGVLVSCHDDIGFSKMTYEEALKKDPELAKFEDIVDMVKERSIETGRKIGISYEIKEAHTKALTKQAASQSIDTLVAKDFTDPDKVIINSFENYALRYLHDEVFVKYPDSFSSAELPLIELVHTVSVKAALAYIWDKIPFVSTAYAYSDIINKKGNEYIDGYALPKAFGVERLTKLADALHENNKELHIFTAEEDITDEKYEDLLNTNADAIYADNTETARKAFDKHNGMLDVIHASKESDNVDVETLTKVYAMQGDDTIHVSGDKNKVYGDGGDDMIISHGSNNLLNGGGGDDFIYSSGSENTIYAGAGNNVIYFGNDDIMTYDQEAHGNNLVVGDGEINIEGYNADDVSFINQEGNLIIQFDDGGSIIIQDGVDSNGELENKITIDDNPIDIDAVLTTGGAISPADVAQLFKIEVNGVKALDAEHIQ</sequence>
<evidence type="ECO:0000313" key="3">
    <source>
        <dbReference type="EMBL" id="QHA89456.1"/>
    </source>
</evidence>
<organism evidence="3 4">
    <name type="scientific">Serratia rhizosphaerae</name>
    <dbReference type="NCBI Taxonomy" id="2597702"/>
    <lineage>
        <taxon>Bacteria</taxon>
        <taxon>Pseudomonadati</taxon>
        <taxon>Pseudomonadota</taxon>
        <taxon>Gammaproteobacteria</taxon>
        <taxon>Enterobacterales</taxon>
        <taxon>Yersiniaceae</taxon>
        <taxon>Serratia</taxon>
    </lineage>
</organism>
<dbReference type="SUPFAM" id="SSF51120">
    <property type="entry name" value="beta-Roll"/>
    <property type="match status" value="1"/>
</dbReference>
<evidence type="ECO:0000256" key="1">
    <source>
        <dbReference type="ARBA" id="ARBA00022837"/>
    </source>
</evidence>
<dbReference type="Pfam" id="PF00353">
    <property type="entry name" value="HemolysinCabind"/>
    <property type="match status" value="1"/>
</dbReference>
<gene>
    <name evidence="3" type="ORF">FO014_22085</name>
</gene>
<dbReference type="Proteomes" id="UP000430368">
    <property type="component" value="Chromosome"/>
</dbReference>
<dbReference type="EMBL" id="CP041764">
    <property type="protein sequence ID" value="QHA89456.1"/>
    <property type="molecule type" value="Genomic_DNA"/>
</dbReference>
<dbReference type="InterPro" id="IPR030395">
    <property type="entry name" value="GP_PDE_dom"/>
</dbReference>
<keyword evidence="1" id="KW-0106">Calcium</keyword>